<dbReference type="InterPro" id="IPR019998">
    <property type="entry name" value="Membr_insert_YidC"/>
</dbReference>
<dbReference type="RefSeq" id="WP_184652301.1">
    <property type="nucleotide sequence ID" value="NZ_JACHFR010000002.1"/>
</dbReference>
<comment type="caution">
    <text evidence="16">The sequence shown here is derived from an EMBL/GenBank/DDBJ whole genome shotgun (WGS) entry which is preliminary data.</text>
</comment>
<evidence type="ECO:0000256" key="11">
    <source>
        <dbReference type="ARBA" id="ARBA00033245"/>
    </source>
</evidence>
<dbReference type="GO" id="GO:0015031">
    <property type="term" value="P:protein transport"/>
    <property type="evidence" value="ECO:0007669"/>
    <property type="project" value="UniProtKB-KW"/>
</dbReference>
<evidence type="ECO:0000256" key="3">
    <source>
        <dbReference type="ARBA" id="ARBA00015325"/>
    </source>
</evidence>
<dbReference type="InterPro" id="IPR038221">
    <property type="entry name" value="YidC_periplasmic_sf"/>
</dbReference>
<evidence type="ECO:0000313" key="17">
    <source>
        <dbReference type="Proteomes" id="UP000578697"/>
    </source>
</evidence>
<accession>A0A840SHJ6</accession>
<dbReference type="GO" id="GO:0032977">
    <property type="term" value="F:membrane insertase activity"/>
    <property type="evidence" value="ECO:0007669"/>
    <property type="project" value="InterPro"/>
</dbReference>
<keyword evidence="9 13" id="KW-0472">Membrane</keyword>
<evidence type="ECO:0000256" key="4">
    <source>
        <dbReference type="ARBA" id="ARBA00022448"/>
    </source>
</evidence>
<dbReference type="CDD" id="cd19961">
    <property type="entry name" value="EcYidC-like_peri"/>
    <property type="match status" value="1"/>
</dbReference>
<dbReference type="PRINTS" id="PR00701">
    <property type="entry name" value="60KDINNERMP"/>
</dbReference>
<dbReference type="CDD" id="cd20070">
    <property type="entry name" value="5TM_YidC_Alb3"/>
    <property type="match status" value="1"/>
</dbReference>
<keyword evidence="5 13" id="KW-1003">Cell membrane</keyword>
<keyword evidence="7 13" id="KW-0653">Protein transport</keyword>
<gene>
    <name evidence="13" type="primary">yidC</name>
    <name evidence="16" type="ORF">HNP77_001231</name>
</gene>
<dbReference type="InterPro" id="IPR028055">
    <property type="entry name" value="YidC/Oxa/ALB_C"/>
</dbReference>
<protein>
    <recommendedName>
        <fullName evidence="3 13">Membrane protein insertase YidC</fullName>
    </recommendedName>
    <alternativeName>
        <fullName evidence="12 13">Foldase YidC</fullName>
    </alternativeName>
    <alternativeName>
        <fullName evidence="11 13">Membrane integrase YidC</fullName>
    </alternativeName>
    <alternativeName>
        <fullName evidence="13">Membrane protein YidC</fullName>
    </alternativeName>
</protein>
<dbReference type="NCBIfam" id="TIGR03593">
    <property type="entry name" value="yidC_nterm"/>
    <property type="match status" value="1"/>
</dbReference>
<sequence>MTKNAIIAIVLSALVLFVSLFVQTVFIAPQNIKNEVDRENAELAEKQKQEEKEKEVQALLNDNSEEQKEEVPQEFVVETNKAIITFTSKGGDIISYKLKQHKSDKSIELIEMVEEVTKNNRALAVEFDGKNTVNDVFETTFKNFKKDENNGVIVDSETRKIYQNEDVSDFAIRFEKTYPTFKFVKTYNLKQNENVFKLDVAVEFNDEKHEVINYTLRTSPQIYPKNYKDDKYEIREYVAAKKNSKERNTLANKTYKKAYDWAGVASKYFTFLIKPENPDVMRDVTDTYVNGNKSQLYITRTNIKSKAVKDSFYVYVGPRSESELIKYNEAKNNEWNLNDANFNKAVKTSGILYWIEFILKWGMEKIFLVVRNWGVAIIILTLILKIVLFPLNKKTAMGSVKMAELQPKMQELQQKYKDKPQQLNVEMAKLYKQVGYNPVSGCLPMILQMIILFALYNVFNNYFEFRGASFISGWIDDLSKGDVLFTWKADIPFISWFTQSTLRLLPFIYTISQLVSGKITQFGNPGSSGGQMKFMMYGLPLIFFFLFYNVPSGLLLYWTTSNILQIGQQIIINQIMKKKRAELAKNRPQLDANTLKFKGGKKKTR</sequence>
<evidence type="ECO:0000256" key="7">
    <source>
        <dbReference type="ARBA" id="ARBA00022927"/>
    </source>
</evidence>
<evidence type="ECO:0000256" key="6">
    <source>
        <dbReference type="ARBA" id="ARBA00022692"/>
    </source>
</evidence>
<feature type="region of interest" description="Disordered" evidence="14">
    <location>
        <begin position="43"/>
        <end position="71"/>
    </location>
</feature>
<name>A0A840SHJ6_9SPIR</name>
<evidence type="ECO:0000256" key="10">
    <source>
        <dbReference type="ARBA" id="ARBA00023186"/>
    </source>
</evidence>
<dbReference type="Gene3D" id="2.70.98.90">
    <property type="match status" value="1"/>
</dbReference>
<evidence type="ECO:0000313" key="16">
    <source>
        <dbReference type="EMBL" id="MBB5218862.1"/>
    </source>
</evidence>
<dbReference type="InterPro" id="IPR047196">
    <property type="entry name" value="YidC_ALB_C"/>
</dbReference>
<evidence type="ECO:0000256" key="12">
    <source>
        <dbReference type="ARBA" id="ARBA00033342"/>
    </source>
</evidence>
<evidence type="ECO:0000256" key="5">
    <source>
        <dbReference type="ARBA" id="ARBA00022475"/>
    </source>
</evidence>
<organism evidence="16 17">
    <name type="scientific">Treponema rectale</name>
    <dbReference type="NCBI Taxonomy" id="744512"/>
    <lineage>
        <taxon>Bacteria</taxon>
        <taxon>Pseudomonadati</taxon>
        <taxon>Spirochaetota</taxon>
        <taxon>Spirochaetia</taxon>
        <taxon>Spirochaetales</taxon>
        <taxon>Treponemataceae</taxon>
        <taxon>Treponema</taxon>
    </lineage>
</organism>
<keyword evidence="10 13" id="KW-0143">Chaperone</keyword>
<evidence type="ECO:0000259" key="15">
    <source>
        <dbReference type="Pfam" id="PF02096"/>
    </source>
</evidence>
<dbReference type="InterPro" id="IPR001708">
    <property type="entry name" value="YidC/ALB3/OXA1/COX18"/>
</dbReference>
<dbReference type="PANTHER" id="PTHR12428">
    <property type="entry name" value="OXA1"/>
    <property type="match status" value="1"/>
</dbReference>
<keyword evidence="4 13" id="KW-0813">Transport</keyword>
<evidence type="ECO:0000256" key="9">
    <source>
        <dbReference type="ARBA" id="ARBA00023136"/>
    </source>
</evidence>
<comment type="similarity">
    <text evidence="2 13">Belongs to the OXA1/ALB3/YidC family. Type 1 subfamily.</text>
</comment>
<evidence type="ECO:0000256" key="13">
    <source>
        <dbReference type="HAMAP-Rule" id="MF_01810"/>
    </source>
</evidence>
<evidence type="ECO:0000256" key="8">
    <source>
        <dbReference type="ARBA" id="ARBA00022989"/>
    </source>
</evidence>
<dbReference type="NCBIfam" id="TIGR03592">
    <property type="entry name" value="yidC_oxa1_cterm"/>
    <property type="match status" value="1"/>
</dbReference>
<dbReference type="AlphaFoldDB" id="A0A840SHJ6"/>
<evidence type="ECO:0000256" key="2">
    <source>
        <dbReference type="ARBA" id="ARBA00010527"/>
    </source>
</evidence>
<dbReference type="HAMAP" id="MF_01810">
    <property type="entry name" value="YidC_type1"/>
    <property type="match status" value="1"/>
</dbReference>
<dbReference type="EMBL" id="JACHFR010000002">
    <property type="protein sequence ID" value="MBB5218862.1"/>
    <property type="molecule type" value="Genomic_DNA"/>
</dbReference>
<keyword evidence="6 13" id="KW-0812">Transmembrane</keyword>
<dbReference type="GO" id="GO:0005886">
    <property type="term" value="C:plasma membrane"/>
    <property type="evidence" value="ECO:0007669"/>
    <property type="project" value="UniProtKB-SubCell"/>
</dbReference>
<evidence type="ECO:0000256" key="14">
    <source>
        <dbReference type="SAM" id="MobiDB-lite"/>
    </source>
</evidence>
<dbReference type="Pfam" id="PF02096">
    <property type="entry name" value="60KD_IMP"/>
    <property type="match status" value="1"/>
</dbReference>
<evidence type="ECO:0000256" key="1">
    <source>
        <dbReference type="ARBA" id="ARBA00004429"/>
    </source>
</evidence>
<dbReference type="PANTHER" id="PTHR12428:SF65">
    <property type="entry name" value="CYTOCHROME C OXIDASE ASSEMBLY PROTEIN COX18, MITOCHONDRIAL"/>
    <property type="match status" value="1"/>
</dbReference>
<dbReference type="GO" id="GO:0051205">
    <property type="term" value="P:protein insertion into membrane"/>
    <property type="evidence" value="ECO:0007669"/>
    <property type="project" value="TreeGrafter"/>
</dbReference>
<comment type="function">
    <text evidence="13">Required for the insertion and/or proper folding and/or complex formation of integral membrane proteins into the membrane. Involved in integration of membrane proteins that insert both dependently and independently of the Sec translocase complex, as well as at least some lipoproteins. Aids folding of multispanning membrane proteins.</text>
</comment>
<proteinExistence type="inferred from homology"/>
<keyword evidence="8 13" id="KW-1133">Transmembrane helix</keyword>
<reference evidence="16 17" key="1">
    <citation type="submission" date="2020-08" db="EMBL/GenBank/DDBJ databases">
        <title>Genomic Encyclopedia of Type Strains, Phase IV (KMG-IV): sequencing the most valuable type-strain genomes for metagenomic binning, comparative biology and taxonomic classification.</title>
        <authorList>
            <person name="Goeker M."/>
        </authorList>
    </citation>
    <scope>NUCLEOTIDE SEQUENCE [LARGE SCALE GENOMIC DNA]</scope>
    <source>
        <strain evidence="16 17">DSM 103679</strain>
    </source>
</reference>
<feature type="domain" description="Membrane insertase YidC/Oxa/ALB C-terminal" evidence="15">
    <location>
        <begin position="373"/>
        <end position="574"/>
    </location>
</feature>
<dbReference type="Proteomes" id="UP000578697">
    <property type="component" value="Unassembled WGS sequence"/>
</dbReference>
<keyword evidence="17" id="KW-1185">Reference proteome</keyword>
<feature type="transmembrane region" description="Helical" evidence="13">
    <location>
        <begin position="373"/>
        <end position="392"/>
    </location>
</feature>
<feature type="transmembrane region" description="Helical" evidence="13">
    <location>
        <begin position="439"/>
        <end position="459"/>
    </location>
</feature>
<comment type="subunit">
    <text evidence="13">Interacts with the Sec translocase complex via SecD. Specifically interacts with transmembrane segments of nascent integral membrane proteins during membrane integration.</text>
</comment>
<comment type="caution">
    <text evidence="13">Lacks conserved residue(s) required for the propagation of feature annotation.</text>
</comment>
<feature type="transmembrane region" description="Helical" evidence="13">
    <location>
        <begin position="534"/>
        <end position="558"/>
    </location>
</feature>
<comment type="subcellular location">
    <subcellularLocation>
        <location evidence="1">Cell inner membrane</location>
        <topology evidence="1">Multi-pass membrane protein</topology>
    </subcellularLocation>
    <subcellularLocation>
        <location evidence="13">Cell membrane</location>
        <topology evidence="13">Multi-pass membrane protein</topology>
    </subcellularLocation>
</comment>
<dbReference type="InterPro" id="IPR028053">
    <property type="entry name" value="Membr_insert_YidC_N"/>
</dbReference>
<feature type="compositionally biased region" description="Basic and acidic residues" evidence="14">
    <location>
        <begin position="43"/>
        <end position="56"/>
    </location>
</feature>